<keyword evidence="3" id="KW-1185">Reference proteome</keyword>
<comment type="caution">
    <text evidence="2">The sequence shown here is derived from an EMBL/GenBank/DDBJ whole genome shotgun (WGS) entry which is preliminary data.</text>
</comment>
<proteinExistence type="predicted"/>
<evidence type="ECO:0000313" key="2">
    <source>
        <dbReference type="EMBL" id="MQM04016.1"/>
    </source>
</evidence>
<reference evidence="2" key="1">
    <citation type="submission" date="2017-07" db="EMBL/GenBank/DDBJ databases">
        <title>Taro Niue Genome Assembly and Annotation.</title>
        <authorList>
            <person name="Atibalentja N."/>
            <person name="Keating K."/>
            <person name="Fields C.J."/>
        </authorList>
    </citation>
    <scope>NUCLEOTIDE SEQUENCE</scope>
    <source>
        <strain evidence="2">Niue_2</strain>
        <tissue evidence="2">Leaf</tissue>
    </source>
</reference>
<protein>
    <submittedName>
        <fullName evidence="2">Uncharacterized protein</fullName>
    </submittedName>
</protein>
<dbReference type="Proteomes" id="UP000652761">
    <property type="component" value="Unassembled WGS sequence"/>
</dbReference>
<dbReference type="EMBL" id="NMUH01003139">
    <property type="protein sequence ID" value="MQM04016.1"/>
    <property type="molecule type" value="Genomic_DNA"/>
</dbReference>
<feature type="compositionally biased region" description="Basic residues" evidence="1">
    <location>
        <begin position="1"/>
        <end position="12"/>
    </location>
</feature>
<name>A0A843W7V8_COLES</name>
<dbReference type="AlphaFoldDB" id="A0A843W7V8"/>
<sequence>MNCLRLRTRRAPPSRPERDGVGHRLLKDDVGKQNATTRAVAFRTRHTPLSRSQAENLYYR</sequence>
<evidence type="ECO:0000313" key="3">
    <source>
        <dbReference type="Proteomes" id="UP000652761"/>
    </source>
</evidence>
<feature type="region of interest" description="Disordered" evidence="1">
    <location>
        <begin position="1"/>
        <end position="22"/>
    </location>
</feature>
<organism evidence="2 3">
    <name type="scientific">Colocasia esculenta</name>
    <name type="common">Wild taro</name>
    <name type="synonym">Arum esculentum</name>
    <dbReference type="NCBI Taxonomy" id="4460"/>
    <lineage>
        <taxon>Eukaryota</taxon>
        <taxon>Viridiplantae</taxon>
        <taxon>Streptophyta</taxon>
        <taxon>Embryophyta</taxon>
        <taxon>Tracheophyta</taxon>
        <taxon>Spermatophyta</taxon>
        <taxon>Magnoliopsida</taxon>
        <taxon>Liliopsida</taxon>
        <taxon>Araceae</taxon>
        <taxon>Aroideae</taxon>
        <taxon>Colocasieae</taxon>
        <taxon>Colocasia</taxon>
    </lineage>
</organism>
<accession>A0A843W7V8</accession>
<evidence type="ECO:0000256" key="1">
    <source>
        <dbReference type="SAM" id="MobiDB-lite"/>
    </source>
</evidence>
<gene>
    <name evidence="2" type="ORF">Taro_036807</name>
</gene>